<comment type="caution">
    <text evidence="2">The sequence shown here is derived from an EMBL/GenBank/DDBJ whole genome shotgun (WGS) entry which is preliminary data.</text>
</comment>
<sequence length="175" mass="19746">MKKIFLVIIGVFIAGGLLYYFQYKSRAQTAQIMLAKITYTNDAEFETAFDGSTSVHYYYEQPSGTNSYMISKLTTDQYTKLTSRGFTVEKLETNPDMSSYLIVYTPQTVPVDSFAVMGDAKALDTHFTLVKTGSSVQKFGHDALVDDDVAIFTYDIAKPLAKPLYKTVRVKNQYR</sequence>
<accession>A0A1F7GHS9</accession>
<protein>
    <submittedName>
        <fullName evidence="2">Uncharacterized protein</fullName>
    </submittedName>
</protein>
<keyword evidence="1" id="KW-1133">Transmembrane helix</keyword>
<dbReference type="Proteomes" id="UP000176850">
    <property type="component" value="Unassembled WGS sequence"/>
</dbReference>
<organism evidence="2 3">
    <name type="scientific">Candidatus Roizmanbacteria bacterium RIFCSPHIGHO2_01_FULL_39_24</name>
    <dbReference type="NCBI Taxonomy" id="1802032"/>
    <lineage>
        <taxon>Bacteria</taxon>
        <taxon>Candidatus Roizmaniibacteriota</taxon>
    </lineage>
</organism>
<reference evidence="2 3" key="1">
    <citation type="journal article" date="2016" name="Nat. Commun.">
        <title>Thousands of microbial genomes shed light on interconnected biogeochemical processes in an aquifer system.</title>
        <authorList>
            <person name="Anantharaman K."/>
            <person name="Brown C.T."/>
            <person name="Hug L.A."/>
            <person name="Sharon I."/>
            <person name="Castelle C.J."/>
            <person name="Probst A.J."/>
            <person name="Thomas B.C."/>
            <person name="Singh A."/>
            <person name="Wilkins M.J."/>
            <person name="Karaoz U."/>
            <person name="Brodie E.L."/>
            <person name="Williams K.H."/>
            <person name="Hubbard S.S."/>
            <person name="Banfield J.F."/>
        </authorList>
    </citation>
    <scope>NUCLEOTIDE SEQUENCE [LARGE SCALE GENOMIC DNA]</scope>
</reference>
<gene>
    <name evidence="2" type="ORF">A2799_03020</name>
</gene>
<keyword evidence="1" id="KW-0472">Membrane</keyword>
<proteinExistence type="predicted"/>
<feature type="transmembrane region" description="Helical" evidence="1">
    <location>
        <begin position="6"/>
        <end position="23"/>
    </location>
</feature>
<dbReference type="AlphaFoldDB" id="A0A1F7GHS9"/>
<evidence type="ECO:0000313" key="3">
    <source>
        <dbReference type="Proteomes" id="UP000176850"/>
    </source>
</evidence>
<keyword evidence="1" id="KW-0812">Transmembrane</keyword>
<name>A0A1F7GHS9_9BACT</name>
<evidence type="ECO:0000256" key="1">
    <source>
        <dbReference type="SAM" id="Phobius"/>
    </source>
</evidence>
<evidence type="ECO:0000313" key="2">
    <source>
        <dbReference type="EMBL" id="OGK18548.1"/>
    </source>
</evidence>
<dbReference type="EMBL" id="MFZH01000030">
    <property type="protein sequence ID" value="OGK18548.1"/>
    <property type="molecule type" value="Genomic_DNA"/>
</dbReference>